<dbReference type="EC" id="2.3.1.259" evidence="7"/>
<dbReference type="VEuPathDB" id="AmoebaDB:EHI5A_170810"/>
<evidence type="ECO:0000256" key="6">
    <source>
        <dbReference type="ARBA" id="ARBA00025774"/>
    </source>
</evidence>
<keyword evidence="5" id="KW-0012">Acyltransferase</keyword>
<dbReference type="SUPFAM" id="SSF55729">
    <property type="entry name" value="Acyl-CoA N-acyltransferases (Nat)"/>
    <property type="match status" value="1"/>
</dbReference>
<gene>
    <name evidence="12" type="ORF">CL6EHI_187730</name>
</gene>
<keyword evidence="4" id="KW-0156">Chromatin regulator</keyword>
<organism evidence="12 13">
    <name type="scientific">Entamoeba histolytica</name>
    <dbReference type="NCBI Taxonomy" id="5759"/>
    <lineage>
        <taxon>Eukaryota</taxon>
        <taxon>Amoebozoa</taxon>
        <taxon>Evosea</taxon>
        <taxon>Archamoebae</taxon>
        <taxon>Mastigamoebida</taxon>
        <taxon>Entamoebidae</taxon>
        <taxon>Entamoeba</taxon>
    </lineage>
</organism>
<comment type="catalytic activity">
    <reaction evidence="9">
        <text>L-lysyl-[protein] + acetyl-CoA = N(6)-acetyl-L-lysyl-[protein] + CoA + H(+)</text>
        <dbReference type="Rhea" id="RHEA:45948"/>
        <dbReference type="Rhea" id="RHEA-COMP:9752"/>
        <dbReference type="Rhea" id="RHEA-COMP:10731"/>
        <dbReference type="ChEBI" id="CHEBI:15378"/>
        <dbReference type="ChEBI" id="CHEBI:29969"/>
        <dbReference type="ChEBI" id="CHEBI:57287"/>
        <dbReference type="ChEBI" id="CHEBI:57288"/>
        <dbReference type="ChEBI" id="CHEBI:61930"/>
        <dbReference type="EC" id="2.3.1.48"/>
    </reaction>
</comment>
<name>A0A5K1UND6_ENTHI</name>
<dbReference type="Proteomes" id="UP000078387">
    <property type="component" value="Unassembled WGS sequence"/>
</dbReference>
<dbReference type="OMA" id="NYYHRCT"/>
<dbReference type="InterPro" id="IPR016181">
    <property type="entry name" value="Acyl_CoA_acyltransferase"/>
</dbReference>
<evidence type="ECO:0000256" key="10">
    <source>
        <dbReference type="ARBA" id="ARBA00048848"/>
    </source>
</evidence>
<dbReference type="VEuPathDB" id="AmoebaDB:KM1_211920"/>
<dbReference type="InterPro" id="IPR000182">
    <property type="entry name" value="GNAT_dom"/>
</dbReference>
<comment type="caution">
    <text evidence="12">The sequence shown here is derived from an EMBL/GenBank/DDBJ whole genome shotgun (WGS) entry which is preliminary data.</text>
</comment>
<dbReference type="EC" id="2.3.1.48" evidence="1"/>
<comment type="catalytic activity">
    <reaction evidence="10">
        <text>N-terminal L-methionyl-[transmembrane protein] + acetyl-CoA = N-terminal N(alpha)-acetyl-L-methionyl-[transmembrane protein] + CoA + H(+)</text>
        <dbReference type="Rhea" id="RHEA:50604"/>
        <dbReference type="Rhea" id="RHEA-COMP:12745"/>
        <dbReference type="Rhea" id="RHEA-COMP:12746"/>
        <dbReference type="ChEBI" id="CHEBI:15378"/>
        <dbReference type="ChEBI" id="CHEBI:57287"/>
        <dbReference type="ChEBI" id="CHEBI:57288"/>
        <dbReference type="ChEBI" id="CHEBI:64731"/>
        <dbReference type="ChEBI" id="CHEBI:133414"/>
        <dbReference type="EC" id="2.3.1.259"/>
    </reaction>
</comment>
<dbReference type="PANTHER" id="PTHR14744">
    <property type="entry name" value="N-ALPHA-ACETYLTRANSFERASE 60"/>
    <property type="match status" value="1"/>
</dbReference>
<dbReference type="VEuPathDB" id="AmoebaDB:EHI_187730"/>
<feature type="domain" description="N-acetyltransferase" evidence="11">
    <location>
        <begin position="4"/>
        <end position="158"/>
    </location>
</feature>
<evidence type="ECO:0000256" key="1">
    <source>
        <dbReference type="ARBA" id="ARBA00013184"/>
    </source>
</evidence>
<evidence type="ECO:0000259" key="11">
    <source>
        <dbReference type="PROSITE" id="PS51186"/>
    </source>
</evidence>
<evidence type="ECO:0000256" key="3">
    <source>
        <dbReference type="ARBA" id="ARBA00022829"/>
    </source>
</evidence>
<evidence type="ECO:0000256" key="4">
    <source>
        <dbReference type="ARBA" id="ARBA00022853"/>
    </source>
</evidence>
<comment type="similarity">
    <text evidence="6">Belongs to the acetyltransferase family. NAA60 subfamily.</text>
</comment>
<dbReference type="GO" id="GO:0120518">
    <property type="term" value="F:protein N-terminal-methionine acetyltransferase activity"/>
    <property type="evidence" value="ECO:0007669"/>
    <property type="project" value="UniProtKB-EC"/>
</dbReference>
<evidence type="ECO:0000256" key="8">
    <source>
        <dbReference type="ARBA" id="ARBA00026144"/>
    </source>
</evidence>
<dbReference type="VEuPathDB" id="AmoebaDB:EHI7A_159640"/>
<accession>A0A5K1UND6</accession>
<reference evidence="12 13" key="1">
    <citation type="submission" date="2016-05" db="EMBL/GenBank/DDBJ databases">
        <title>First whole genome sequencing of Entamoeba histolytica HM1:IMSS-clone-6.</title>
        <authorList>
            <person name="Mukherjee Avik.K."/>
            <person name="Izumyama S."/>
            <person name="Nakada-Tsukui K."/>
            <person name="Nozaki T."/>
        </authorList>
    </citation>
    <scope>NUCLEOTIDE SEQUENCE [LARGE SCALE GENOMIC DNA]</scope>
    <source>
        <strain evidence="12 13">HM1:IMSS clone 6</strain>
    </source>
</reference>
<dbReference type="Gene3D" id="3.40.630.30">
    <property type="match status" value="1"/>
</dbReference>
<dbReference type="VEuPathDB" id="AmoebaDB:EHI8A_180970"/>
<dbReference type="GO" id="GO:0000139">
    <property type="term" value="C:Golgi membrane"/>
    <property type="evidence" value="ECO:0007669"/>
    <property type="project" value="TreeGrafter"/>
</dbReference>
<keyword evidence="3" id="KW-0159">Chromosome partition</keyword>
<evidence type="ECO:0000313" key="13">
    <source>
        <dbReference type="Proteomes" id="UP000078387"/>
    </source>
</evidence>
<dbReference type="GO" id="GO:0007059">
    <property type="term" value="P:chromosome segregation"/>
    <property type="evidence" value="ECO:0007669"/>
    <property type="project" value="UniProtKB-KW"/>
</dbReference>
<evidence type="ECO:0000256" key="9">
    <source>
        <dbReference type="ARBA" id="ARBA00048017"/>
    </source>
</evidence>
<evidence type="ECO:0000256" key="5">
    <source>
        <dbReference type="ARBA" id="ARBA00023315"/>
    </source>
</evidence>
<evidence type="ECO:0000256" key="7">
    <source>
        <dbReference type="ARBA" id="ARBA00026111"/>
    </source>
</evidence>
<dbReference type="EMBL" id="BDEQ01000001">
    <property type="protein sequence ID" value="GAT98324.1"/>
    <property type="molecule type" value="Genomic_DNA"/>
</dbReference>
<dbReference type="AlphaFoldDB" id="A0A5K1UND6"/>
<dbReference type="PANTHER" id="PTHR14744:SF15">
    <property type="entry name" value="N-ALPHA-ACETYLTRANSFERASE 60"/>
    <property type="match status" value="1"/>
</dbReference>
<dbReference type="CDD" id="cd04301">
    <property type="entry name" value="NAT_SF"/>
    <property type="match status" value="1"/>
</dbReference>
<evidence type="ECO:0000313" key="12">
    <source>
        <dbReference type="EMBL" id="GAT98324.1"/>
    </source>
</evidence>
<dbReference type="GO" id="GO:0004402">
    <property type="term" value="F:histone acetyltransferase activity"/>
    <property type="evidence" value="ECO:0007669"/>
    <property type="project" value="TreeGrafter"/>
</dbReference>
<dbReference type="PROSITE" id="PS51186">
    <property type="entry name" value="GNAT"/>
    <property type="match status" value="1"/>
</dbReference>
<proteinExistence type="inferred from homology"/>
<dbReference type="InterPro" id="IPR045141">
    <property type="entry name" value="NAA60-like"/>
</dbReference>
<keyword evidence="2 12" id="KW-0808">Transferase</keyword>
<sequence length="181" mass="21371">MNKLFIRKAEHEDLRRIKELHDDLLCVKYGHHFYEQLISGHGYTLLVVVLNGQIIGFASFRIEWLNQKEEITTQAGLLTLGIDKKYQTQGIGGYLLEKGCSYMKELGVSSIYLHALASNIPVHSFYQNHYFVHENTVKNYYHFDKTYQDAFVFRRRFDKKLHSHFAYWMDSVLEIFETCCC</sequence>
<evidence type="ECO:0000256" key="2">
    <source>
        <dbReference type="ARBA" id="ARBA00022679"/>
    </source>
</evidence>
<protein>
    <recommendedName>
        <fullName evidence="8">N-alpha-acetyltransferase 60</fullName>
        <ecNumber evidence="7">2.3.1.259</ecNumber>
        <ecNumber evidence="1">2.3.1.48</ecNumber>
    </recommendedName>
</protein>
<dbReference type="Pfam" id="PF00583">
    <property type="entry name" value="Acetyltransf_1"/>
    <property type="match status" value="1"/>
</dbReference>